<dbReference type="GO" id="GO:0008270">
    <property type="term" value="F:zinc ion binding"/>
    <property type="evidence" value="ECO:0007669"/>
    <property type="project" value="UniProtKB-KW"/>
</dbReference>
<evidence type="ECO:0000256" key="1">
    <source>
        <dbReference type="ARBA" id="ARBA00022723"/>
    </source>
</evidence>
<organism evidence="6 7">
    <name type="scientific">Haemonchus contortus</name>
    <name type="common">Barber pole worm</name>
    <dbReference type="NCBI Taxonomy" id="6289"/>
    <lineage>
        <taxon>Eukaryota</taxon>
        <taxon>Metazoa</taxon>
        <taxon>Ecdysozoa</taxon>
        <taxon>Nematoda</taxon>
        <taxon>Chromadorea</taxon>
        <taxon>Rhabditida</taxon>
        <taxon>Rhabditina</taxon>
        <taxon>Rhabditomorpha</taxon>
        <taxon>Strongyloidea</taxon>
        <taxon>Trichostrongylidae</taxon>
        <taxon>Haemonchus</taxon>
    </lineage>
</organism>
<dbReference type="GO" id="GO:0006511">
    <property type="term" value="P:ubiquitin-dependent protein catabolic process"/>
    <property type="evidence" value="ECO:0007669"/>
    <property type="project" value="TreeGrafter"/>
</dbReference>
<dbReference type="GO" id="GO:0032183">
    <property type="term" value="F:SUMO binding"/>
    <property type="evidence" value="ECO:0007669"/>
    <property type="project" value="TreeGrafter"/>
</dbReference>
<feature type="domain" description="RING-type" evidence="5">
    <location>
        <begin position="7"/>
        <end position="45"/>
    </location>
</feature>
<reference evidence="7" key="1">
    <citation type="submission" date="2020-12" db="UniProtKB">
        <authorList>
            <consortium name="WormBaseParasite"/>
        </authorList>
    </citation>
    <scope>IDENTIFICATION</scope>
    <source>
        <strain evidence="7">MHco3</strain>
    </source>
</reference>
<evidence type="ECO:0000256" key="3">
    <source>
        <dbReference type="ARBA" id="ARBA00022833"/>
    </source>
</evidence>
<dbReference type="GO" id="GO:0140082">
    <property type="term" value="F:SUMO-ubiquitin ligase activity"/>
    <property type="evidence" value="ECO:0007669"/>
    <property type="project" value="TreeGrafter"/>
</dbReference>
<dbReference type="Gene3D" id="3.30.40.10">
    <property type="entry name" value="Zinc/RING finger domain, C3HC4 (zinc finger)"/>
    <property type="match status" value="1"/>
</dbReference>
<dbReference type="Pfam" id="PF13923">
    <property type="entry name" value="zf-C3HC4_2"/>
    <property type="match status" value="1"/>
</dbReference>
<proteinExistence type="predicted"/>
<dbReference type="WBParaSite" id="HCON_00080780-00001">
    <property type="protein sequence ID" value="HCON_00080780-00001"/>
    <property type="gene ID" value="HCON_00080780"/>
</dbReference>
<keyword evidence="1" id="KW-0479">Metal-binding</keyword>
<evidence type="ECO:0000256" key="2">
    <source>
        <dbReference type="ARBA" id="ARBA00022771"/>
    </source>
</evidence>
<name>A0A7I4YBG2_HAECO</name>
<dbReference type="PROSITE" id="PS00518">
    <property type="entry name" value="ZF_RING_1"/>
    <property type="match status" value="1"/>
</dbReference>
<dbReference type="InterPro" id="IPR017907">
    <property type="entry name" value="Znf_RING_CS"/>
</dbReference>
<dbReference type="OrthoDB" id="5792560at2759"/>
<dbReference type="PANTHER" id="PTHR47094:SF18">
    <property type="entry name" value="RING-TYPE DOMAIN-CONTAINING PROTEIN"/>
    <property type="match status" value="1"/>
</dbReference>
<evidence type="ECO:0000313" key="7">
    <source>
        <dbReference type="WBParaSite" id="HCON_00080780-00001"/>
    </source>
</evidence>
<dbReference type="AlphaFoldDB" id="A0A7I4YBG2"/>
<dbReference type="InterPro" id="IPR049627">
    <property type="entry name" value="SLX8"/>
</dbReference>
<dbReference type="Proteomes" id="UP000025227">
    <property type="component" value="Unplaced"/>
</dbReference>
<evidence type="ECO:0000256" key="4">
    <source>
        <dbReference type="PROSITE-ProRule" id="PRU00175"/>
    </source>
</evidence>
<dbReference type="GO" id="GO:0033768">
    <property type="term" value="C:SUMO-targeted ubiquitin ligase complex"/>
    <property type="evidence" value="ECO:0007669"/>
    <property type="project" value="TreeGrafter"/>
</dbReference>
<evidence type="ECO:0000259" key="5">
    <source>
        <dbReference type="PROSITE" id="PS50089"/>
    </source>
</evidence>
<dbReference type="PANTHER" id="PTHR47094">
    <property type="entry name" value="ELFLESS, ISOFORM B"/>
    <property type="match status" value="1"/>
</dbReference>
<keyword evidence="3" id="KW-0862">Zinc</keyword>
<evidence type="ECO:0000313" key="6">
    <source>
        <dbReference type="Proteomes" id="UP000025227"/>
    </source>
</evidence>
<dbReference type="GO" id="GO:0061630">
    <property type="term" value="F:ubiquitin protein ligase activity"/>
    <property type="evidence" value="ECO:0007669"/>
    <property type="project" value="InterPro"/>
</dbReference>
<sequence>MDPSIRCSICLDVLVEAIVLRCGHSFCELCLDEAVNVDDRCPECRRHTHGVLISNLRLNDCIHHIMKEDSRKFAEFNRRKARNKALMGLRREARAVTYSILHKIEKPLTLQEIEDEWMTTRRLPSFPDVLRAELHRTILSSPSIFQMIEQNNERRVKLTNFGNEEVVEN</sequence>
<dbReference type="PROSITE" id="PS50089">
    <property type="entry name" value="ZF_RING_2"/>
    <property type="match status" value="1"/>
</dbReference>
<keyword evidence="2 4" id="KW-0863">Zinc-finger</keyword>
<dbReference type="SMART" id="SM00184">
    <property type="entry name" value="RING"/>
    <property type="match status" value="1"/>
</dbReference>
<dbReference type="InterPro" id="IPR001841">
    <property type="entry name" value="Znf_RING"/>
</dbReference>
<protein>
    <submittedName>
        <fullName evidence="7">RING-type domain-containing protein</fullName>
    </submittedName>
</protein>
<dbReference type="InterPro" id="IPR013083">
    <property type="entry name" value="Znf_RING/FYVE/PHD"/>
</dbReference>
<accession>A0A7I4YBG2</accession>
<keyword evidence="6" id="KW-1185">Reference proteome</keyword>
<dbReference type="SUPFAM" id="SSF57850">
    <property type="entry name" value="RING/U-box"/>
    <property type="match status" value="1"/>
</dbReference>